<dbReference type="SUPFAM" id="SSF89623">
    <property type="entry name" value="Ribose/Galactose isomerase RpiB/AlsB"/>
    <property type="match status" value="1"/>
</dbReference>
<organism evidence="2 3">
    <name type="scientific">Anaerolinea thermophila (strain DSM 14523 / JCM 11388 / NBRC 100420 / UNI-1)</name>
    <dbReference type="NCBI Taxonomy" id="926569"/>
    <lineage>
        <taxon>Bacteria</taxon>
        <taxon>Bacillati</taxon>
        <taxon>Chloroflexota</taxon>
        <taxon>Anaerolineae</taxon>
        <taxon>Anaerolineales</taxon>
        <taxon>Anaerolineaceae</taxon>
        <taxon>Anaerolinea</taxon>
    </lineage>
</organism>
<dbReference type="GO" id="GO:0004751">
    <property type="term" value="F:ribose-5-phosphate isomerase activity"/>
    <property type="evidence" value="ECO:0007669"/>
    <property type="project" value="TreeGrafter"/>
</dbReference>
<gene>
    <name evidence="2" type="ordered locus">ANT_07010</name>
</gene>
<dbReference type="Pfam" id="PF02502">
    <property type="entry name" value="LacAB_rpiB"/>
    <property type="match status" value="1"/>
</dbReference>
<dbReference type="GO" id="GO:0009052">
    <property type="term" value="P:pentose-phosphate shunt, non-oxidative branch"/>
    <property type="evidence" value="ECO:0007669"/>
    <property type="project" value="TreeGrafter"/>
</dbReference>
<protein>
    <submittedName>
        <fullName evidence="2">Ribose/galactose isomerase</fullName>
        <ecNumber evidence="2">5.3.1.-</ecNumber>
    </submittedName>
</protein>
<dbReference type="EC" id="5.3.1.-" evidence="2"/>
<dbReference type="InterPro" id="IPR036569">
    <property type="entry name" value="RpiB_LacA_LacB_sf"/>
</dbReference>
<dbReference type="PIRSF" id="PIRSF005384">
    <property type="entry name" value="RpiB_LacA_B"/>
    <property type="match status" value="1"/>
</dbReference>
<dbReference type="PANTHER" id="PTHR30345">
    <property type="entry name" value="RIBOSE-5-PHOSPHATE ISOMERASE B"/>
    <property type="match status" value="1"/>
</dbReference>
<accession>E8N2C9</accession>
<reference evidence="2 3" key="1">
    <citation type="submission" date="2010-12" db="EMBL/GenBank/DDBJ databases">
        <title>Whole genome sequence of Anaerolinea thermophila UNI-1.</title>
        <authorList>
            <person name="Narita-Yamada S."/>
            <person name="Kishi E."/>
            <person name="Watanabe Y."/>
            <person name="Takasaki K."/>
            <person name="Ankai A."/>
            <person name="Oguchi A."/>
            <person name="Fukui S."/>
            <person name="Takahashi M."/>
            <person name="Yashiro I."/>
            <person name="Hosoyama A."/>
            <person name="Sekiguchi Y."/>
            <person name="Hanada S."/>
            <person name="Fujita N."/>
        </authorList>
    </citation>
    <scope>NUCLEOTIDE SEQUENCE [LARGE SCALE GENOMIC DNA]</scope>
    <source>
        <strain evidence="3">DSM 14523 / JCM 11388 / NBRC 100420 / UNI-1</strain>
    </source>
</reference>
<evidence type="ECO:0000313" key="3">
    <source>
        <dbReference type="Proteomes" id="UP000008922"/>
    </source>
</evidence>
<dbReference type="KEGG" id="atm:ANT_07010"/>
<dbReference type="NCBIfam" id="TIGR00689">
    <property type="entry name" value="rpiB_lacA_lacB"/>
    <property type="match status" value="1"/>
</dbReference>
<keyword evidence="2" id="KW-0413">Isomerase</keyword>
<dbReference type="HOGENOM" id="CLU_091396_0_0_0"/>
<dbReference type="RefSeq" id="WP_013559129.1">
    <property type="nucleotide sequence ID" value="NC_014960.1"/>
</dbReference>
<evidence type="ECO:0000313" key="2">
    <source>
        <dbReference type="EMBL" id="BAJ62735.1"/>
    </source>
</evidence>
<dbReference type="Gene3D" id="3.40.1400.10">
    <property type="entry name" value="Sugar-phosphate isomerase, RpiB/LacA/LacB"/>
    <property type="match status" value="1"/>
</dbReference>
<dbReference type="EMBL" id="AP012029">
    <property type="protein sequence ID" value="BAJ62735.1"/>
    <property type="molecule type" value="Genomic_DNA"/>
</dbReference>
<comment type="similarity">
    <text evidence="1">Belongs to the LacAB/RpiB family.</text>
</comment>
<dbReference type="GO" id="GO:0019316">
    <property type="term" value="P:D-allose catabolic process"/>
    <property type="evidence" value="ECO:0007669"/>
    <property type="project" value="TreeGrafter"/>
</dbReference>
<evidence type="ECO:0000256" key="1">
    <source>
        <dbReference type="ARBA" id="ARBA00008754"/>
    </source>
</evidence>
<dbReference type="InterPro" id="IPR003500">
    <property type="entry name" value="RpiB_LacA_LacB"/>
</dbReference>
<dbReference type="InParanoid" id="E8N2C9"/>
<name>E8N2C9_ANATU</name>
<dbReference type="OrthoDB" id="1778624at2"/>
<proteinExistence type="inferred from homology"/>
<keyword evidence="3" id="KW-1185">Reference proteome</keyword>
<sequence>MRIAIGWDEHLPIVDRILSYLAEHGYEVQTFGPPAGEAWQWSAVARDAATAVARGDADEGILLCWTGTGVSIAANKVRGIRAALCADAETARGARKWNNANVLCLSMRLTSEPLAVEILDAWLSTAYQPNPQDDACLRVIEELDAGKE</sequence>
<dbReference type="AlphaFoldDB" id="E8N2C9"/>
<dbReference type="Proteomes" id="UP000008922">
    <property type="component" value="Chromosome"/>
</dbReference>
<dbReference type="STRING" id="926569.ANT_07010"/>
<dbReference type="PANTHER" id="PTHR30345:SF2">
    <property type="entry name" value="SUGAR-PHOSPHATE ISOMERASE, RPIB_LACA_LACB FAMILY"/>
    <property type="match status" value="1"/>
</dbReference>
<dbReference type="eggNOG" id="COG0698">
    <property type="taxonomic scope" value="Bacteria"/>
</dbReference>